<accession>A3TTQ3</accession>
<dbReference type="AlphaFoldDB" id="A3TTQ3"/>
<dbReference type="InterPro" id="IPR010297">
    <property type="entry name" value="DUF900_hydrolase"/>
</dbReference>
<dbReference type="Pfam" id="PF05990">
    <property type="entry name" value="DUF900"/>
    <property type="match status" value="1"/>
</dbReference>
<keyword evidence="2" id="KW-1185">Reference proteome</keyword>
<name>A3TTQ3_PSEBH</name>
<protein>
    <recommendedName>
        <fullName evidence="3">AB hydrolase-1 domain-containing protein</fullName>
    </recommendedName>
</protein>
<proteinExistence type="predicted"/>
<gene>
    <name evidence="1" type="ORF">OB2597_07090</name>
</gene>
<dbReference type="Proteomes" id="UP000004318">
    <property type="component" value="Unassembled WGS sequence"/>
</dbReference>
<comment type="caution">
    <text evidence="1">The sequence shown here is derived from an EMBL/GenBank/DDBJ whole genome shotgun (WGS) entry which is preliminary data.</text>
</comment>
<evidence type="ECO:0008006" key="3">
    <source>
        <dbReference type="Google" id="ProtNLM"/>
    </source>
</evidence>
<dbReference type="ESTHER" id="9rhob-a3ttq3">
    <property type="family name" value="Duf_900"/>
</dbReference>
<evidence type="ECO:0000313" key="1">
    <source>
        <dbReference type="EMBL" id="EAQ05030.1"/>
    </source>
</evidence>
<dbReference type="SUPFAM" id="SSF53474">
    <property type="entry name" value="alpha/beta-Hydrolases"/>
    <property type="match status" value="1"/>
</dbReference>
<dbReference type="eggNOG" id="COG1075">
    <property type="taxonomic scope" value="Bacteria"/>
</dbReference>
<dbReference type="RefSeq" id="WP_009805647.1">
    <property type="nucleotide sequence ID" value="NZ_CH724131.1"/>
</dbReference>
<dbReference type="STRING" id="252305.OB2597_07090"/>
<evidence type="ECO:0000313" key="2">
    <source>
        <dbReference type="Proteomes" id="UP000004318"/>
    </source>
</evidence>
<organism evidence="1 2">
    <name type="scientific">Pseudooceanicola batsensis (strain ATCC BAA-863 / DSM 15984 / KCTC 12145 / HTCC2597)</name>
    <name type="common">Oceanicola batsensis</name>
    <dbReference type="NCBI Taxonomy" id="252305"/>
    <lineage>
        <taxon>Bacteria</taxon>
        <taxon>Pseudomonadati</taxon>
        <taxon>Pseudomonadota</taxon>
        <taxon>Alphaproteobacteria</taxon>
        <taxon>Rhodobacterales</taxon>
        <taxon>Paracoccaceae</taxon>
        <taxon>Pseudooceanicola</taxon>
    </lineage>
</organism>
<sequence length="308" mass="33324">MALIRIDLRDGAPALHRADAPVARALQAQAGGTGPVILMIHGFKFAPGEPGNCPHDHILSLKSDHTCRKAKSWPRALGIDGRHPDRLGIAFGWPARGSIWQAYARAEAAGRALARLIRDIRRHLPGRPVHAIAHSMGARVVLSALHDLPPGALSRAILLAGAEYRAHAEAAMATPAGRHLEVINVASRENRLYERLFERLIPAPRPGDRVLGHHAPDAPGWTTLPIDDPETLSALAAHGFRIAVRRRRVCHWSTYLRPGVFDLYAALLAEPDPLPIAALRSMIAPRTPCARPRPPLLPAWASTGVGNA</sequence>
<dbReference type="OrthoDB" id="7303283at2"/>
<reference evidence="1 2" key="1">
    <citation type="journal article" date="2010" name="J. Bacteriol.">
        <title>Genome sequences of Oceanicola granulosus HTCC2516(T) and Oceanicola batsensis HTCC2597(TDelta).</title>
        <authorList>
            <person name="Thrash J.C."/>
            <person name="Cho J.C."/>
            <person name="Vergin K.L."/>
            <person name="Giovannoni S.J."/>
        </authorList>
    </citation>
    <scope>NUCLEOTIDE SEQUENCE [LARGE SCALE GENOMIC DNA]</scope>
    <source>
        <strain evidence="2">ATCC BAA-863 / DSM 15984 / KCTC 12145 / HTCC2597</strain>
    </source>
</reference>
<dbReference type="HOGENOM" id="CLU_066223_0_0_5"/>
<dbReference type="InterPro" id="IPR029058">
    <property type="entry name" value="AB_hydrolase_fold"/>
</dbReference>
<dbReference type="EMBL" id="AAMO01000001">
    <property type="protein sequence ID" value="EAQ05030.1"/>
    <property type="molecule type" value="Genomic_DNA"/>
</dbReference>
<dbReference type="Gene3D" id="3.40.50.1820">
    <property type="entry name" value="alpha/beta hydrolase"/>
    <property type="match status" value="1"/>
</dbReference>